<evidence type="ECO:0000256" key="4">
    <source>
        <dbReference type="ARBA" id="ARBA00011166"/>
    </source>
</evidence>
<evidence type="ECO:0000313" key="16">
    <source>
        <dbReference type="Proteomes" id="UP000035682"/>
    </source>
</evidence>
<evidence type="ECO:0000313" key="15">
    <source>
        <dbReference type="EMBL" id="CEF62195.1"/>
    </source>
</evidence>
<comment type="subunit">
    <text evidence="4">Component of the conserved oligomeric Golgi complex which is composed of eight different subunits and is required for normal Golgi morphology and localization.</text>
</comment>
<gene>
    <name evidence="15 17 18" type="ORF">SRAE_1000046900</name>
</gene>
<comment type="similarity">
    <text evidence="3 11">Belongs to the COG6 family.</text>
</comment>
<dbReference type="WBParaSite" id="SRAE_1000046900.1">
    <property type="protein sequence ID" value="SRAE_1000046900.1"/>
    <property type="gene ID" value="WBGene00257065"/>
</dbReference>
<name>A0A090KXJ4_STRRB</name>
<evidence type="ECO:0000256" key="5">
    <source>
        <dbReference type="ARBA" id="ARBA00020973"/>
    </source>
</evidence>
<dbReference type="Pfam" id="PF20653">
    <property type="entry name" value="COG6_C"/>
    <property type="match status" value="1"/>
</dbReference>
<dbReference type="RefSeq" id="XP_024501397.1">
    <property type="nucleotide sequence ID" value="XM_024647305.1"/>
</dbReference>
<reference evidence="17" key="3">
    <citation type="submission" date="2020-12" db="UniProtKB">
        <authorList>
            <consortium name="WormBaseParasite"/>
        </authorList>
    </citation>
    <scope>IDENTIFICATION</scope>
</reference>
<dbReference type="OrthoDB" id="272987at2759"/>
<evidence type="ECO:0000256" key="6">
    <source>
        <dbReference type="ARBA" id="ARBA00022448"/>
    </source>
</evidence>
<dbReference type="AlphaFoldDB" id="A0A090KXJ4"/>
<evidence type="ECO:0000256" key="7">
    <source>
        <dbReference type="ARBA" id="ARBA00022927"/>
    </source>
</evidence>
<dbReference type="STRING" id="34506.A0A090KXJ4"/>
<dbReference type="PANTHER" id="PTHR21506">
    <property type="entry name" value="COMPONENT OF OLIGOMERIC GOLGI COMPLEX 6"/>
    <property type="match status" value="1"/>
</dbReference>
<sequence>MTPFTAPKSSNGDDNEIKEKISKIMSIKLDKDQGVINEIEFLNNLVTTLNIHTERNLIQSTEEGMLEAQKEYLKNFTKLSEEVSVFKERVEKMNEVCNNLRNQIKTNKEKTRDLLEKTSVIQKEKKTLEDKKNYVNTFLDTYSLTDEEEDILKECFETGNINDKFFKVFNRLKNINLTIPEKLEEDDKIVALYDMKDEGEYKLKQCYGLIVRYIQSEVRSLNHEFMEPKPLLFDAFKAIEKISELMEISITEYCSVRRTYIVRAFLDALMKGGNGENGIEYNSNDPLVYIYDMLNWINSAITIEYEMLKNLLKNCEHKIREKYFQDALGEISEALCQATKVRVENSLGKESNCVVIYQISTSFAWCVDSLKILLSEDSLFIATLNDLRDLALNLFFSLLNTNVQKLLNRNTLPDYDLKPISNIYQCLGLLRSILDCTASTSNNQINLAARKDVQTKILTCILDPLNQAIQLACSKLHDPLDSAVYMINCLSEIRDIIIIYQFTETRLEMIKCQIEANEDTIVGDQASRILTNCQLMDLYLRCKGHQPSQGPLSKITETNPQKIKEIIKKFYNDIKTIDGIECDQIPKILSVRIIDSIRKRTLEHVVMAYSIIYEKVVDSINGYPVETMELKTVDDIKNEVIVMIKKLLETCTFQGNVFRQMLKLINTEYGTSFNIILTRFEV</sequence>
<keyword evidence="6 11" id="KW-0813">Transport</keyword>
<dbReference type="OMA" id="HSCLDFF"/>
<evidence type="ECO:0000313" key="18">
    <source>
        <dbReference type="WormBase" id="SRAE_1000046900"/>
    </source>
</evidence>
<reference evidence="16" key="1">
    <citation type="submission" date="2014-09" db="EMBL/GenBank/DDBJ databases">
        <authorList>
            <person name="Martin A.A."/>
        </authorList>
    </citation>
    <scope>NUCLEOTIDE SEQUENCE</scope>
    <source>
        <strain evidence="16">ED321</strain>
    </source>
</reference>
<keyword evidence="8 11" id="KW-0333">Golgi apparatus</keyword>
<dbReference type="EMBL" id="LN609528">
    <property type="protein sequence ID" value="CEF62195.1"/>
    <property type="molecule type" value="Genomic_DNA"/>
</dbReference>
<evidence type="ECO:0000256" key="9">
    <source>
        <dbReference type="ARBA" id="ARBA00023136"/>
    </source>
</evidence>
<dbReference type="WormBase" id="SRAE_1000046900">
    <property type="protein sequence ID" value="SRP05744"/>
    <property type="gene ID" value="WBGene00257065"/>
</dbReference>
<evidence type="ECO:0000256" key="3">
    <source>
        <dbReference type="ARBA" id="ARBA00011023"/>
    </source>
</evidence>
<dbReference type="InterPro" id="IPR048369">
    <property type="entry name" value="COG6_C"/>
</dbReference>
<feature type="domain" description="Conserved oligomeric complex COG6 N-terminal" evidence="13">
    <location>
        <begin position="47"/>
        <end position="154"/>
    </location>
</feature>
<proteinExistence type="inferred from homology"/>
<dbReference type="CTD" id="36374560"/>
<evidence type="ECO:0000256" key="2">
    <source>
        <dbReference type="ARBA" id="ARBA00004395"/>
    </source>
</evidence>
<dbReference type="SMART" id="SM01087">
    <property type="entry name" value="COG6"/>
    <property type="match status" value="1"/>
</dbReference>
<accession>A0A090KXJ4</accession>
<evidence type="ECO:0000259" key="14">
    <source>
        <dbReference type="Pfam" id="PF20653"/>
    </source>
</evidence>
<evidence type="ECO:0000256" key="10">
    <source>
        <dbReference type="ARBA" id="ARBA00031348"/>
    </source>
</evidence>
<dbReference type="InterPro" id="IPR048368">
    <property type="entry name" value="COG6_N"/>
</dbReference>
<dbReference type="GO" id="GO:0000139">
    <property type="term" value="C:Golgi membrane"/>
    <property type="evidence" value="ECO:0007669"/>
    <property type="project" value="UniProtKB-SubCell"/>
</dbReference>
<evidence type="ECO:0000313" key="17">
    <source>
        <dbReference type="WBParaSite" id="SRAE_1000046900.1"/>
    </source>
</evidence>
<dbReference type="InterPro" id="IPR010490">
    <property type="entry name" value="COG6"/>
</dbReference>
<evidence type="ECO:0000259" key="13">
    <source>
        <dbReference type="Pfam" id="PF06419"/>
    </source>
</evidence>
<organism evidence="15">
    <name type="scientific">Strongyloides ratti</name>
    <name type="common">Parasitic roundworm</name>
    <dbReference type="NCBI Taxonomy" id="34506"/>
    <lineage>
        <taxon>Eukaryota</taxon>
        <taxon>Metazoa</taxon>
        <taxon>Ecdysozoa</taxon>
        <taxon>Nematoda</taxon>
        <taxon>Chromadorea</taxon>
        <taxon>Rhabditida</taxon>
        <taxon>Tylenchina</taxon>
        <taxon>Panagrolaimomorpha</taxon>
        <taxon>Strongyloidoidea</taxon>
        <taxon>Strongyloididae</taxon>
        <taxon>Strongyloides</taxon>
    </lineage>
</organism>
<dbReference type="Pfam" id="PF06419">
    <property type="entry name" value="COG6_N"/>
    <property type="match status" value="1"/>
</dbReference>
<evidence type="ECO:0000256" key="8">
    <source>
        <dbReference type="ARBA" id="ARBA00023034"/>
    </source>
</evidence>
<feature type="coiled-coil region" evidence="12">
    <location>
        <begin position="83"/>
        <end position="117"/>
    </location>
</feature>
<evidence type="ECO:0000256" key="1">
    <source>
        <dbReference type="ARBA" id="ARBA00003627"/>
    </source>
</evidence>
<dbReference type="GO" id="GO:0015031">
    <property type="term" value="P:protein transport"/>
    <property type="evidence" value="ECO:0007669"/>
    <property type="project" value="UniProtKB-KW"/>
</dbReference>
<reference evidence="15" key="2">
    <citation type="submission" date="2014-09" db="EMBL/GenBank/DDBJ databases">
        <authorList>
            <person name="Aslett A.Martin."/>
        </authorList>
    </citation>
    <scope>NUCLEOTIDE SEQUENCE</scope>
    <source>
        <strain evidence="15">ED321 Heterogonic</strain>
    </source>
</reference>
<dbReference type="GeneID" id="36374560"/>
<comment type="subcellular location">
    <subcellularLocation>
        <location evidence="2 11">Golgi apparatus membrane</location>
        <topology evidence="2 11">Peripheral membrane protein</topology>
    </subcellularLocation>
</comment>
<keyword evidence="7 11" id="KW-0653">Protein transport</keyword>
<dbReference type="PANTHER" id="PTHR21506:SF0">
    <property type="entry name" value="CONSERVED OLIGOMERIC GOLGI COMPLEX SUBUNIT 6"/>
    <property type="match status" value="1"/>
</dbReference>
<keyword evidence="16" id="KW-1185">Reference proteome</keyword>
<protein>
    <recommendedName>
        <fullName evidence="5 11">Conserved oligomeric Golgi complex subunit 6</fullName>
        <shortName evidence="11">COG complex subunit 6</shortName>
    </recommendedName>
    <alternativeName>
        <fullName evidence="10 11">Component of oligomeric Golgi complex 6</fullName>
    </alternativeName>
</protein>
<dbReference type="GO" id="GO:0006891">
    <property type="term" value="P:intra-Golgi vesicle-mediated transport"/>
    <property type="evidence" value="ECO:0007669"/>
    <property type="project" value="UniProtKB-UniRule"/>
</dbReference>
<evidence type="ECO:0000256" key="11">
    <source>
        <dbReference type="RuleBase" id="RU365075"/>
    </source>
</evidence>
<evidence type="ECO:0000256" key="12">
    <source>
        <dbReference type="SAM" id="Coils"/>
    </source>
</evidence>
<dbReference type="Proteomes" id="UP000035682">
    <property type="component" value="Unplaced"/>
</dbReference>
<keyword evidence="12" id="KW-0175">Coiled coil</keyword>
<dbReference type="GO" id="GO:0017119">
    <property type="term" value="C:Golgi transport complex"/>
    <property type="evidence" value="ECO:0007669"/>
    <property type="project" value="UniProtKB-UniRule"/>
</dbReference>
<keyword evidence="9 11" id="KW-0472">Membrane</keyword>
<feature type="domain" description="Conserved Oligomeric Golgi complex subunit 6 C-terminal" evidence="14">
    <location>
        <begin position="205"/>
        <end position="626"/>
    </location>
</feature>
<comment type="function">
    <text evidence="1 11">Required for normal Golgi function.</text>
</comment>